<name>W7TD82_9STRA</name>
<proteinExistence type="predicted"/>
<feature type="region of interest" description="Disordered" evidence="1">
    <location>
        <begin position="187"/>
        <end position="271"/>
    </location>
</feature>
<gene>
    <name evidence="2" type="ORF">Naga_100019g74</name>
</gene>
<keyword evidence="3" id="KW-1185">Reference proteome</keyword>
<feature type="region of interest" description="Disordered" evidence="1">
    <location>
        <begin position="34"/>
        <end position="81"/>
    </location>
</feature>
<feature type="compositionally biased region" description="Basic and acidic residues" evidence="1">
    <location>
        <begin position="48"/>
        <end position="58"/>
    </location>
</feature>
<evidence type="ECO:0000256" key="1">
    <source>
        <dbReference type="SAM" id="MobiDB-lite"/>
    </source>
</evidence>
<dbReference type="EMBL" id="AZIL01002467">
    <property type="protein sequence ID" value="EWM21478.1"/>
    <property type="molecule type" value="Genomic_DNA"/>
</dbReference>
<accession>W7TD82</accession>
<dbReference type="AlphaFoldDB" id="W7TD82"/>
<dbReference type="Proteomes" id="UP000019335">
    <property type="component" value="Unassembled WGS sequence"/>
</dbReference>
<sequence>MRRYADLGVDALVTDFPERFVAVRQEGEEALRVAQKAAGRGGGVGEDAEGREGKERGRGPACEEGGDGAWAQDPRGVPGASCQDVAGARALHRESQVMSAAYPGPLHQPRRRLVKALRHAWPLLRALEGRSRDPTARCNDEEKTGGMLPALLGEGTREGPVWHLQLAARQAEESATAVLKPRLPRRRRGWTQAVDSERVRNVQESLPTTLEKGGAKRGGRGQGGWSCTEAPESSKVLDPFPLSATGEDGKGGYGHSCDRGEAPDGPPGSRCRGQREGVVWFLLALEHVARCDVELCEVGEGTLQSVTGSQGSGRNSIGPLRTEGVIVARVVERLLIRHEGAESGPRRTYLFPFPGDRESDAYSRAGVTARIPRVVCTERCLIAFWPLVAHSTCSVVSCVCDHDKVIVVVREVA</sequence>
<evidence type="ECO:0000313" key="3">
    <source>
        <dbReference type="Proteomes" id="UP000019335"/>
    </source>
</evidence>
<comment type="caution">
    <text evidence="2">The sequence shown here is derived from an EMBL/GenBank/DDBJ whole genome shotgun (WGS) entry which is preliminary data.</text>
</comment>
<protein>
    <submittedName>
        <fullName evidence="2">Uncharacterized protein</fullName>
    </submittedName>
</protein>
<evidence type="ECO:0000313" key="2">
    <source>
        <dbReference type="EMBL" id="EWM21478.1"/>
    </source>
</evidence>
<reference evidence="2 3" key="1">
    <citation type="journal article" date="2014" name="Mol. Plant">
        <title>Chromosome Scale Genome Assembly and Transcriptome Profiling of Nannochloropsis gaditana in Nitrogen Depletion.</title>
        <authorList>
            <person name="Corteggiani Carpinelli E."/>
            <person name="Telatin A."/>
            <person name="Vitulo N."/>
            <person name="Forcato C."/>
            <person name="D'Angelo M."/>
            <person name="Schiavon R."/>
            <person name="Vezzi A."/>
            <person name="Giacometti G.M."/>
            <person name="Morosinotto T."/>
            <person name="Valle G."/>
        </authorList>
    </citation>
    <scope>NUCLEOTIDE SEQUENCE [LARGE SCALE GENOMIC DNA]</scope>
    <source>
        <strain evidence="2 3">B-31</strain>
    </source>
</reference>
<organism evidence="2 3">
    <name type="scientific">Nannochloropsis gaditana</name>
    <dbReference type="NCBI Taxonomy" id="72520"/>
    <lineage>
        <taxon>Eukaryota</taxon>
        <taxon>Sar</taxon>
        <taxon>Stramenopiles</taxon>
        <taxon>Ochrophyta</taxon>
        <taxon>Eustigmatophyceae</taxon>
        <taxon>Eustigmatales</taxon>
        <taxon>Monodopsidaceae</taxon>
        <taxon>Nannochloropsis</taxon>
    </lineage>
</organism>